<dbReference type="NCBIfam" id="TIGR03696">
    <property type="entry name" value="Rhs_assc_core"/>
    <property type="match status" value="1"/>
</dbReference>
<reference evidence="1 2" key="1">
    <citation type="submission" date="2014-01" db="EMBL/GenBank/DDBJ databases">
        <title>Full genme sequencing of cellulolytic bacterium Gynuella sunshinyii YC6258T gen. nov., sp. nov.</title>
        <authorList>
            <person name="Khan H."/>
            <person name="Chung E.J."/>
            <person name="Chung Y.R."/>
        </authorList>
    </citation>
    <scope>NUCLEOTIDE SEQUENCE [LARGE SCALE GENOMIC DNA]</scope>
    <source>
        <strain evidence="1 2">YC6258</strain>
    </source>
</reference>
<dbReference type="AlphaFoldDB" id="A0A0C5VN55"/>
<dbReference type="Gene3D" id="2.180.10.10">
    <property type="entry name" value="RHS repeat-associated core"/>
    <property type="match status" value="1"/>
</dbReference>
<protein>
    <submittedName>
        <fullName evidence="1">Rhs family protein</fullName>
    </submittedName>
</protein>
<gene>
    <name evidence="1" type="ORF">YC6258_02715</name>
</gene>
<keyword evidence="2" id="KW-1185">Reference proteome</keyword>
<evidence type="ECO:0000313" key="2">
    <source>
        <dbReference type="Proteomes" id="UP000032266"/>
    </source>
</evidence>
<dbReference type="STRING" id="1445510.YC6258_02715"/>
<dbReference type="InterPro" id="IPR050708">
    <property type="entry name" value="T6SS_VgrG/RHS"/>
</dbReference>
<accession>A0A0C5VN55</accession>
<organism evidence="1 2">
    <name type="scientific">Gynuella sunshinyii YC6258</name>
    <dbReference type="NCBI Taxonomy" id="1445510"/>
    <lineage>
        <taxon>Bacteria</taxon>
        <taxon>Pseudomonadati</taxon>
        <taxon>Pseudomonadota</taxon>
        <taxon>Gammaproteobacteria</taxon>
        <taxon>Oceanospirillales</taxon>
        <taxon>Saccharospirillaceae</taxon>
        <taxon>Gynuella</taxon>
    </lineage>
</organism>
<dbReference type="KEGG" id="gsn:YC6258_02715"/>
<dbReference type="PRINTS" id="PR00394">
    <property type="entry name" value="RHSPROTEIN"/>
</dbReference>
<sequence>MYDYELGLLDIEADHLGTAKALYSHETGEQLWATEHEVYGKTKNSQSHKTHPRNGFAVDPKLRFAGQYEDIETGLYQNFNRYYDPRTGRYISHDPIGILGGLNVYQYCPNPVEWVDPLGLSCKEMPVGGGHLRDPRTVRFSQNTVNSKFEDGSTVNDLIWHFKNDPEYASTVESIRLVKFKDLPASVQSKLLTQGANEYSVFSLDNRRLYAAREAKVKVNSRWASPEELSNIDLDRRFSTSNGGGIPRVK</sequence>
<dbReference type="PATRIC" id="fig|1445510.3.peg.2670"/>
<dbReference type="InterPro" id="IPR022385">
    <property type="entry name" value="Rhs_assc_core"/>
</dbReference>
<proteinExistence type="predicted"/>
<name>A0A0C5VN55_9GAMM</name>
<dbReference type="PANTHER" id="PTHR32305:SF15">
    <property type="entry name" value="PROTEIN RHSA-RELATED"/>
    <property type="match status" value="1"/>
</dbReference>
<dbReference type="HOGENOM" id="CLU_1110186_0_0_6"/>
<dbReference type="Proteomes" id="UP000032266">
    <property type="component" value="Chromosome"/>
</dbReference>
<dbReference type="PANTHER" id="PTHR32305">
    <property type="match status" value="1"/>
</dbReference>
<dbReference type="RefSeq" id="WP_052830236.1">
    <property type="nucleotide sequence ID" value="NZ_CP007142.1"/>
</dbReference>
<dbReference type="EMBL" id="CP007142">
    <property type="protein sequence ID" value="AJQ94753.1"/>
    <property type="molecule type" value="Genomic_DNA"/>
</dbReference>
<evidence type="ECO:0000313" key="1">
    <source>
        <dbReference type="EMBL" id="AJQ94753.1"/>
    </source>
</evidence>